<reference evidence="2" key="1">
    <citation type="journal article" date="2019" name="Int. J. Syst. Evol. Microbiol.">
        <title>The Global Catalogue of Microorganisms (GCM) 10K type strain sequencing project: providing services to taxonomists for standard genome sequencing and annotation.</title>
        <authorList>
            <consortium name="The Broad Institute Genomics Platform"/>
            <consortium name="The Broad Institute Genome Sequencing Center for Infectious Disease"/>
            <person name="Wu L."/>
            <person name="Ma J."/>
        </authorList>
    </citation>
    <scope>NUCLEOTIDE SEQUENCE [LARGE SCALE GENOMIC DNA]</scope>
    <source>
        <strain evidence="2">JCM 17917</strain>
    </source>
</reference>
<keyword evidence="2" id="KW-1185">Reference proteome</keyword>
<name>A0ABP8FIV4_9BACT</name>
<gene>
    <name evidence="1" type="ORF">GCM10023183_18250</name>
</gene>
<dbReference type="Proteomes" id="UP001501844">
    <property type="component" value="Unassembled WGS sequence"/>
</dbReference>
<sequence length="199" mass="22978">MKEVSINQKLKGKVFLATGQTIEGTITIYHQLDLVRVKLADSTEAAFAPIAVQFIQGIDQHDGYPRLFKVLPYGYRMGNDYRSMPTYFEEIVPGTYALLLRRNSRTVYSKPVEVPASFIGFELNGKTTNPKHQDQMIYKFFLQVKGQDIMALEKPRKDLTSLYGVHANEMRRFIKLHELDYEDPNHLIRIVEHLNSLVK</sequence>
<protein>
    <submittedName>
        <fullName evidence="1">Uncharacterized protein</fullName>
    </submittedName>
</protein>
<dbReference type="EMBL" id="BAABGX010000002">
    <property type="protein sequence ID" value="GAA4304720.1"/>
    <property type="molecule type" value="Genomic_DNA"/>
</dbReference>
<evidence type="ECO:0000313" key="1">
    <source>
        <dbReference type="EMBL" id="GAA4304720.1"/>
    </source>
</evidence>
<comment type="caution">
    <text evidence="1">The sequence shown here is derived from an EMBL/GenBank/DDBJ whole genome shotgun (WGS) entry which is preliminary data.</text>
</comment>
<proteinExistence type="predicted"/>
<evidence type="ECO:0000313" key="2">
    <source>
        <dbReference type="Proteomes" id="UP001501844"/>
    </source>
</evidence>
<accession>A0ABP8FIV4</accession>
<organism evidence="1 2">
    <name type="scientific">Nibribacter koreensis</name>
    <dbReference type="NCBI Taxonomy" id="1084519"/>
    <lineage>
        <taxon>Bacteria</taxon>
        <taxon>Pseudomonadati</taxon>
        <taxon>Bacteroidota</taxon>
        <taxon>Cytophagia</taxon>
        <taxon>Cytophagales</taxon>
        <taxon>Hymenobacteraceae</taxon>
        <taxon>Nibribacter</taxon>
    </lineage>
</organism>